<organism evidence="3 4">
    <name type="scientific">Adineta ricciae</name>
    <name type="common">Rotifer</name>
    <dbReference type="NCBI Taxonomy" id="249248"/>
    <lineage>
        <taxon>Eukaryota</taxon>
        <taxon>Metazoa</taxon>
        <taxon>Spiralia</taxon>
        <taxon>Gnathifera</taxon>
        <taxon>Rotifera</taxon>
        <taxon>Eurotatoria</taxon>
        <taxon>Bdelloidea</taxon>
        <taxon>Adinetida</taxon>
        <taxon>Adinetidae</taxon>
        <taxon>Adineta</taxon>
    </lineage>
</organism>
<evidence type="ECO:0000313" key="4">
    <source>
        <dbReference type="Proteomes" id="UP000663828"/>
    </source>
</evidence>
<evidence type="ECO:0000256" key="1">
    <source>
        <dbReference type="SAM" id="SignalP"/>
    </source>
</evidence>
<name>A0A815STT6_ADIRI</name>
<dbReference type="EMBL" id="CAJNOJ010000206">
    <property type="protein sequence ID" value="CAF1288453.1"/>
    <property type="molecule type" value="Genomic_DNA"/>
</dbReference>
<keyword evidence="1" id="KW-0732">Signal</keyword>
<evidence type="ECO:0000313" key="3">
    <source>
        <dbReference type="EMBL" id="CAF1496138.1"/>
    </source>
</evidence>
<gene>
    <name evidence="2" type="ORF">EDS130_LOCUS29951</name>
    <name evidence="3" type="ORF">XAT740_LOCUS39375</name>
</gene>
<protein>
    <submittedName>
        <fullName evidence="3">Uncharacterized protein</fullName>
    </submittedName>
</protein>
<dbReference type="Proteomes" id="UP000663828">
    <property type="component" value="Unassembled WGS sequence"/>
</dbReference>
<dbReference type="Proteomes" id="UP000663852">
    <property type="component" value="Unassembled WGS sequence"/>
</dbReference>
<proteinExistence type="predicted"/>
<evidence type="ECO:0000313" key="2">
    <source>
        <dbReference type="EMBL" id="CAF1288453.1"/>
    </source>
</evidence>
<dbReference type="EMBL" id="CAJNOR010004357">
    <property type="protein sequence ID" value="CAF1496138.1"/>
    <property type="molecule type" value="Genomic_DNA"/>
</dbReference>
<feature type="signal peptide" evidence="1">
    <location>
        <begin position="1"/>
        <end position="20"/>
    </location>
</feature>
<comment type="caution">
    <text evidence="3">The sequence shown here is derived from an EMBL/GenBank/DDBJ whole genome shotgun (WGS) entry which is preliminary data.</text>
</comment>
<reference evidence="3" key="1">
    <citation type="submission" date="2021-02" db="EMBL/GenBank/DDBJ databases">
        <authorList>
            <person name="Nowell W R."/>
        </authorList>
    </citation>
    <scope>NUCLEOTIDE SEQUENCE</scope>
</reference>
<dbReference type="AlphaFoldDB" id="A0A815STT6"/>
<feature type="chain" id="PRO_5036412259" evidence="1">
    <location>
        <begin position="21"/>
        <end position="170"/>
    </location>
</feature>
<sequence length="170" mass="18460">MKIAIVLILIFVQLLALASGGSKCADEYAAKAEASRDKCEASHPDSPENCNRGYQTFIASIPRLCQGSNRRKRSDNDNSTCVYSTKFQNTLCITDDYIYQLGVAASTPCTSYNQGQQKCAGLITSITCSLGQWTIEQLCPSGTMCLSLFGLIKNIVCGLLSPLTLLQQKN</sequence>
<dbReference type="OrthoDB" id="10107787at2759"/>
<keyword evidence="4" id="KW-1185">Reference proteome</keyword>
<accession>A0A815STT6</accession>